<sequence>MALHKFTTQDYLVAMTSSDDILAQAARDGSIDIAEWPRVLESVLQKLHNIVHNDFPIPRIHLPAPLPSSIDPEVVASTPPGVPGPETQSDSLPDVSESGSTQTPLPTSNSQGSQKENDAPPIATSTSDLTQRPNDAANSSQTQLLDEIEAPAGTLPPELLSLYTNSTRILEQSFARSPPYTVQRLAELVLQPRKHYRYLPSYLRALDRAVSVSSPASDFPLPVFQASPYGGFLTNGNLIQVNGDQDDNLGSDESLGGALLTPISWLRNQQQQSPQEGEFHSQSTETIQGPNGAGRIETVTVTVNGVPSASSAAHTSPNHTLTSSASHQSDLIEDSQLREHGAVTQGELLRQEQELGVVPVAHSQPRRQHIVSGAIAVGRDLQTELAGDPSFSSSSTEYRTLPEQTRTSHVMSDSTADNDQLASHLCGPDDIGMEDIGSQNAFHTQIDIDSAVGRQRSPPQPIQQQQQSLAAVVSPSPTSAISSQPIQPAPQAEADAAIAQQDNSGAPGQDPRDVELQVDRLKEQVDEAKKEEAAEETAEQSKEEQDRDGDVVVVDVDGKAV</sequence>
<dbReference type="EMBL" id="MU003799">
    <property type="protein sequence ID" value="KAF2720494.1"/>
    <property type="molecule type" value="Genomic_DNA"/>
</dbReference>
<feature type="compositionally biased region" description="Low complexity" evidence="2">
    <location>
        <begin position="454"/>
        <end position="501"/>
    </location>
</feature>
<organism evidence="3 4">
    <name type="scientific">Polychaeton citri CBS 116435</name>
    <dbReference type="NCBI Taxonomy" id="1314669"/>
    <lineage>
        <taxon>Eukaryota</taxon>
        <taxon>Fungi</taxon>
        <taxon>Dikarya</taxon>
        <taxon>Ascomycota</taxon>
        <taxon>Pezizomycotina</taxon>
        <taxon>Dothideomycetes</taxon>
        <taxon>Dothideomycetidae</taxon>
        <taxon>Capnodiales</taxon>
        <taxon>Capnodiaceae</taxon>
        <taxon>Polychaeton</taxon>
    </lineage>
</organism>
<keyword evidence="4" id="KW-1185">Reference proteome</keyword>
<evidence type="ECO:0008006" key="5">
    <source>
        <dbReference type="Google" id="ProtNLM"/>
    </source>
</evidence>
<evidence type="ECO:0000256" key="2">
    <source>
        <dbReference type="SAM" id="MobiDB-lite"/>
    </source>
</evidence>
<accession>A0A9P4UNA9</accession>
<name>A0A9P4UNA9_9PEZI</name>
<dbReference type="InterPro" id="IPR015267">
    <property type="entry name" value="PPP4R2"/>
</dbReference>
<dbReference type="PANTHER" id="PTHR16487">
    <property type="entry name" value="PPP4R2-RELATED PROTEIN"/>
    <property type="match status" value="1"/>
</dbReference>
<feature type="compositionally biased region" description="Polar residues" evidence="2">
    <location>
        <begin position="390"/>
        <end position="421"/>
    </location>
</feature>
<dbReference type="Proteomes" id="UP000799441">
    <property type="component" value="Unassembled WGS sequence"/>
</dbReference>
<reference evidence="3" key="1">
    <citation type="journal article" date="2020" name="Stud. Mycol.">
        <title>101 Dothideomycetes genomes: a test case for predicting lifestyles and emergence of pathogens.</title>
        <authorList>
            <person name="Haridas S."/>
            <person name="Albert R."/>
            <person name="Binder M."/>
            <person name="Bloem J."/>
            <person name="Labutti K."/>
            <person name="Salamov A."/>
            <person name="Andreopoulos B."/>
            <person name="Baker S."/>
            <person name="Barry K."/>
            <person name="Bills G."/>
            <person name="Bluhm B."/>
            <person name="Cannon C."/>
            <person name="Castanera R."/>
            <person name="Culley D."/>
            <person name="Daum C."/>
            <person name="Ezra D."/>
            <person name="Gonzalez J."/>
            <person name="Henrissat B."/>
            <person name="Kuo A."/>
            <person name="Liang C."/>
            <person name="Lipzen A."/>
            <person name="Lutzoni F."/>
            <person name="Magnuson J."/>
            <person name="Mondo S."/>
            <person name="Nolan M."/>
            <person name="Ohm R."/>
            <person name="Pangilinan J."/>
            <person name="Park H.-J."/>
            <person name="Ramirez L."/>
            <person name="Alfaro M."/>
            <person name="Sun H."/>
            <person name="Tritt A."/>
            <person name="Yoshinaga Y."/>
            <person name="Zwiers L.-H."/>
            <person name="Turgeon B."/>
            <person name="Goodwin S."/>
            <person name="Spatafora J."/>
            <person name="Crous P."/>
            <person name="Grigoriev I."/>
        </authorList>
    </citation>
    <scope>NUCLEOTIDE SEQUENCE</scope>
    <source>
        <strain evidence="3">CBS 116435</strain>
    </source>
</reference>
<feature type="compositionally biased region" description="Basic and acidic residues" evidence="2">
    <location>
        <begin position="510"/>
        <end position="532"/>
    </location>
</feature>
<proteinExistence type="inferred from homology"/>
<dbReference type="AlphaFoldDB" id="A0A9P4UNA9"/>
<feature type="compositionally biased region" description="Polar residues" evidence="2">
    <location>
        <begin position="123"/>
        <end position="141"/>
    </location>
</feature>
<feature type="region of interest" description="Disordered" evidence="2">
    <location>
        <begin position="453"/>
        <end position="561"/>
    </location>
</feature>
<comment type="similarity">
    <text evidence="1">Belongs to the PPP4R2 family.</text>
</comment>
<feature type="region of interest" description="Disordered" evidence="2">
    <location>
        <begin position="385"/>
        <end position="436"/>
    </location>
</feature>
<feature type="compositionally biased region" description="Basic and acidic residues" evidence="2">
    <location>
        <begin position="539"/>
        <end position="561"/>
    </location>
</feature>
<feature type="region of interest" description="Disordered" evidence="2">
    <location>
        <begin position="71"/>
        <end position="141"/>
    </location>
</feature>
<evidence type="ECO:0000313" key="4">
    <source>
        <dbReference type="Proteomes" id="UP000799441"/>
    </source>
</evidence>
<feature type="region of interest" description="Disordered" evidence="2">
    <location>
        <begin position="269"/>
        <end position="293"/>
    </location>
</feature>
<dbReference type="GO" id="GO:0030289">
    <property type="term" value="C:protein phosphatase 4 complex"/>
    <property type="evidence" value="ECO:0007669"/>
    <property type="project" value="InterPro"/>
</dbReference>
<dbReference type="GO" id="GO:0019888">
    <property type="term" value="F:protein phosphatase regulator activity"/>
    <property type="evidence" value="ECO:0007669"/>
    <property type="project" value="InterPro"/>
</dbReference>
<feature type="region of interest" description="Disordered" evidence="2">
    <location>
        <begin position="307"/>
        <end position="329"/>
    </location>
</feature>
<evidence type="ECO:0000256" key="1">
    <source>
        <dbReference type="ARBA" id="ARBA00009207"/>
    </source>
</evidence>
<comment type="caution">
    <text evidence="3">The sequence shown here is derived from an EMBL/GenBank/DDBJ whole genome shotgun (WGS) entry which is preliminary data.</text>
</comment>
<feature type="compositionally biased region" description="Polar residues" evidence="2">
    <location>
        <begin position="86"/>
        <end position="114"/>
    </location>
</feature>
<dbReference type="PANTHER" id="PTHR16487:SF0">
    <property type="entry name" value="PROTEIN PHOSPHATASE 4 REGULATORY SUBUNIT 2-RELATED"/>
    <property type="match status" value="1"/>
</dbReference>
<protein>
    <recommendedName>
        <fullName evidence="5">Protein phosphatase 4 core regulatory subunit R2</fullName>
    </recommendedName>
</protein>
<gene>
    <name evidence="3" type="ORF">K431DRAFT_295171</name>
</gene>
<dbReference type="GO" id="GO:0005634">
    <property type="term" value="C:nucleus"/>
    <property type="evidence" value="ECO:0007669"/>
    <property type="project" value="TreeGrafter"/>
</dbReference>
<dbReference type="OrthoDB" id="341898at2759"/>
<dbReference type="GO" id="GO:0005737">
    <property type="term" value="C:cytoplasm"/>
    <property type="evidence" value="ECO:0007669"/>
    <property type="project" value="TreeGrafter"/>
</dbReference>
<feature type="compositionally biased region" description="Polar residues" evidence="2">
    <location>
        <begin position="269"/>
        <end position="289"/>
    </location>
</feature>
<evidence type="ECO:0000313" key="3">
    <source>
        <dbReference type="EMBL" id="KAF2720494.1"/>
    </source>
</evidence>
<dbReference type="Pfam" id="PF09184">
    <property type="entry name" value="PPP4R2"/>
    <property type="match status" value="1"/>
</dbReference>